<reference evidence="1" key="1">
    <citation type="submission" date="2022-08" db="EMBL/GenBank/DDBJ databases">
        <authorList>
            <consortium name="DOE Joint Genome Institute"/>
            <person name="Min B."/>
            <person name="Riley R."/>
            <person name="Sierra-Patev S."/>
            <person name="Naranjo-Ortiz M."/>
            <person name="Looney B."/>
            <person name="Konkel Z."/>
            <person name="Slot J.C."/>
            <person name="Sakamoto Y."/>
            <person name="Steenwyk J.L."/>
            <person name="Rokas A."/>
            <person name="Carro J."/>
            <person name="Camarero S."/>
            <person name="Ferreira P."/>
            <person name="Molpeceres G."/>
            <person name="Ruiz-Duenas F.J."/>
            <person name="Serrano A."/>
            <person name="Henrissat B."/>
            <person name="Drula E."/>
            <person name="Hughes K.W."/>
            <person name="Mata J.L."/>
            <person name="Ishikawa N.K."/>
            <person name="Vargas-Isla R."/>
            <person name="Ushijima S."/>
            <person name="Smith C.A."/>
            <person name="Ahrendt S."/>
            <person name="Andreopoulos W."/>
            <person name="He G."/>
            <person name="Labutti K."/>
            <person name="Lipzen A."/>
            <person name="Ng V."/>
            <person name="Sandor L."/>
            <person name="Barry K."/>
            <person name="Martinez A.T."/>
            <person name="Xiao Y."/>
            <person name="Gibbons J.G."/>
            <person name="Terashima K."/>
            <person name="Hibbett D.S."/>
            <person name="Grigoriev I.V."/>
        </authorList>
    </citation>
    <scope>NUCLEOTIDE SEQUENCE</scope>
    <source>
        <strain evidence="1">TFB9207</strain>
    </source>
</reference>
<comment type="caution">
    <text evidence="1">The sequence shown here is derived from an EMBL/GenBank/DDBJ whole genome shotgun (WGS) entry which is preliminary data.</text>
</comment>
<dbReference type="Gene3D" id="1.10.340.70">
    <property type="match status" value="1"/>
</dbReference>
<evidence type="ECO:0000313" key="1">
    <source>
        <dbReference type="EMBL" id="KAJ3831171.1"/>
    </source>
</evidence>
<dbReference type="EMBL" id="MU807724">
    <property type="protein sequence ID" value="KAJ3831171.1"/>
    <property type="molecule type" value="Genomic_DNA"/>
</dbReference>
<keyword evidence="2" id="KW-1185">Reference proteome</keyword>
<name>A0AA38NV75_9AGAR</name>
<organism evidence="1 2">
    <name type="scientific">Lentinula raphanica</name>
    <dbReference type="NCBI Taxonomy" id="153919"/>
    <lineage>
        <taxon>Eukaryota</taxon>
        <taxon>Fungi</taxon>
        <taxon>Dikarya</taxon>
        <taxon>Basidiomycota</taxon>
        <taxon>Agaricomycotina</taxon>
        <taxon>Agaricomycetes</taxon>
        <taxon>Agaricomycetidae</taxon>
        <taxon>Agaricales</taxon>
        <taxon>Marasmiineae</taxon>
        <taxon>Omphalotaceae</taxon>
        <taxon>Lentinula</taxon>
    </lineage>
</organism>
<gene>
    <name evidence="1" type="ORF">F5878DRAFT_647874</name>
</gene>
<accession>A0AA38NV75</accession>
<dbReference type="Proteomes" id="UP001163846">
    <property type="component" value="Unassembled WGS sequence"/>
</dbReference>
<evidence type="ECO:0000313" key="2">
    <source>
        <dbReference type="Proteomes" id="UP001163846"/>
    </source>
</evidence>
<evidence type="ECO:0008006" key="3">
    <source>
        <dbReference type="Google" id="ProtNLM"/>
    </source>
</evidence>
<protein>
    <recommendedName>
        <fullName evidence="3">Integrase zinc-binding domain-containing protein</fullName>
    </recommendedName>
</protein>
<dbReference type="AlphaFoldDB" id="A0AA38NV75"/>
<proteinExistence type="predicted"/>
<sequence>MEYLSRYDFDIHYIKGSTNRIADALPSRYFESDLPNEVHPASEYVNADVQLDKEMDDLPAQRVIEVQVTRMAALREEEELRDTEAKLLQENQEPDLVNSEGEADGYNPTILESRARGIEPIPVVLGPDDFVKEVKKLSAKDALLQKILEHPSDHKGFRVIDEVIYTTNRSGEEVMCIPGGKSSSGKTLRGLLLEQAHEIVGHFGEQRTSDYVRRWYL</sequence>